<reference evidence="8 9" key="1">
    <citation type="submission" date="2019-03" db="EMBL/GenBank/DDBJ databases">
        <title>Three New Species of Nocardioides, Nocardioides euryhalodurans sp. nov., Nocardioides seonyuensis sp. nov. and Nocardioides eburneoflavus sp. nov., Iolated from Soil.</title>
        <authorList>
            <person name="Roh S.G."/>
            <person name="Lee C."/>
            <person name="Kim M.-K."/>
            <person name="Kim S.B."/>
        </authorList>
    </citation>
    <scope>NUCLEOTIDE SEQUENCE [LARGE SCALE GENOMIC DNA]</scope>
    <source>
        <strain evidence="8 9">MMS17-SY117</strain>
    </source>
</reference>
<feature type="compositionally biased region" description="Basic and acidic residues" evidence="6">
    <location>
        <begin position="1"/>
        <end position="12"/>
    </location>
</feature>
<evidence type="ECO:0000256" key="4">
    <source>
        <dbReference type="ARBA" id="ARBA00023157"/>
    </source>
</evidence>
<dbReference type="SUPFAM" id="SSF52833">
    <property type="entry name" value="Thioredoxin-like"/>
    <property type="match status" value="1"/>
</dbReference>
<dbReference type="Proteomes" id="UP000294894">
    <property type="component" value="Chromosome"/>
</dbReference>
<keyword evidence="3" id="KW-0735">Signal-anchor</keyword>
<dbReference type="InterPro" id="IPR013740">
    <property type="entry name" value="Redoxin"/>
</dbReference>
<evidence type="ECO:0000256" key="3">
    <source>
        <dbReference type="ARBA" id="ARBA00022968"/>
    </source>
</evidence>
<dbReference type="OrthoDB" id="9796554at2"/>
<keyword evidence="9" id="KW-1185">Reference proteome</keyword>
<accession>A0A4P7GKM5</accession>
<feature type="region of interest" description="Disordered" evidence="6">
    <location>
        <begin position="1"/>
        <end position="76"/>
    </location>
</feature>
<proteinExistence type="predicted"/>
<evidence type="ECO:0000256" key="5">
    <source>
        <dbReference type="ARBA" id="ARBA00023284"/>
    </source>
</evidence>
<gene>
    <name evidence="8" type="ORF">EXE57_10335</name>
</gene>
<dbReference type="InterPro" id="IPR017937">
    <property type="entry name" value="Thioredoxin_CS"/>
</dbReference>
<dbReference type="AlphaFoldDB" id="A0A4P7GKM5"/>
<dbReference type="PROSITE" id="PS00194">
    <property type="entry name" value="THIOREDOXIN_1"/>
    <property type="match status" value="1"/>
</dbReference>
<dbReference type="InterPro" id="IPR036249">
    <property type="entry name" value="Thioredoxin-like_sf"/>
</dbReference>
<keyword evidence="2" id="KW-0201">Cytochrome c-type biogenesis</keyword>
<dbReference type="InterPro" id="IPR013766">
    <property type="entry name" value="Thioredoxin_domain"/>
</dbReference>
<dbReference type="PROSITE" id="PS51352">
    <property type="entry name" value="THIOREDOXIN_2"/>
    <property type="match status" value="1"/>
</dbReference>
<sequence>MDRGDRPGEGRARSRRAVPEAGLDHAQPPPDLARTPPLPRQEAGLRGLPGRPLVPVLRRRPDRPGGRRRAGQDRGAGVRRTVLAVASAALLAGCSGATPAPGPARIDVDTPELRELKAEAGVEDCAPGDAGPAAGGLPDVTLPCLGGGPDVELASLRGPLVVNLWASWCGPCREEMPVIQQFHEQHGEQVQVLGIDYEDPQVESAMDLVGETGVTYPLLADPQSSLQGAGPFPGLMGLPMFAFVDEDGAATVVAQKVDSVGELEDLVDEHLGIRL</sequence>
<feature type="compositionally biased region" description="Pro residues" evidence="6">
    <location>
        <begin position="27"/>
        <end position="39"/>
    </location>
</feature>
<evidence type="ECO:0000256" key="2">
    <source>
        <dbReference type="ARBA" id="ARBA00022748"/>
    </source>
</evidence>
<keyword evidence="5" id="KW-0676">Redox-active center</keyword>
<dbReference type="Gene3D" id="3.40.30.10">
    <property type="entry name" value="Glutaredoxin"/>
    <property type="match status" value="1"/>
</dbReference>
<feature type="domain" description="Thioredoxin" evidence="7">
    <location>
        <begin position="131"/>
        <end position="272"/>
    </location>
</feature>
<dbReference type="GO" id="GO:0017004">
    <property type="term" value="P:cytochrome complex assembly"/>
    <property type="evidence" value="ECO:0007669"/>
    <property type="project" value="UniProtKB-KW"/>
</dbReference>
<comment type="subcellular location">
    <subcellularLocation>
        <location evidence="1">Cell envelope</location>
    </subcellularLocation>
</comment>
<dbReference type="CDD" id="cd02966">
    <property type="entry name" value="TlpA_like_family"/>
    <property type="match status" value="1"/>
</dbReference>
<dbReference type="GO" id="GO:0016491">
    <property type="term" value="F:oxidoreductase activity"/>
    <property type="evidence" value="ECO:0007669"/>
    <property type="project" value="InterPro"/>
</dbReference>
<name>A0A4P7GKM5_9ACTN</name>
<keyword evidence="4" id="KW-1015">Disulfide bond</keyword>
<protein>
    <submittedName>
        <fullName evidence="8">TlpA family protein disulfide reductase</fullName>
    </submittedName>
</protein>
<dbReference type="PANTHER" id="PTHR42852">
    <property type="entry name" value="THIOL:DISULFIDE INTERCHANGE PROTEIN DSBE"/>
    <property type="match status" value="1"/>
</dbReference>
<dbReference type="EMBL" id="CP038267">
    <property type="protein sequence ID" value="QBR92628.1"/>
    <property type="molecule type" value="Genomic_DNA"/>
</dbReference>
<keyword evidence="3" id="KW-0812">Transmembrane</keyword>
<evidence type="ECO:0000313" key="8">
    <source>
        <dbReference type="EMBL" id="QBR92628.1"/>
    </source>
</evidence>
<feature type="compositionally biased region" description="Basic residues" evidence="6">
    <location>
        <begin position="57"/>
        <end position="69"/>
    </location>
</feature>
<dbReference type="GO" id="GO:0030313">
    <property type="term" value="C:cell envelope"/>
    <property type="evidence" value="ECO:0007669"/>
    <property type="project" value="UniProtKB-SubCell"/>
</dbReference>
<evidence type="ECO:0000256" key="1">
    <source>
        <dbReference type="ARBA" id="ARBA00004196"/>
    </source>
</evidence>
<evidence type="ECO:0000313" key="9">
    <source>
        <dbReference type="Proteomes" id="UP000294894"/>
    </source>
</evidence>
<dbReference type="InterPro" id="IPR050553">
    <property type="entry name" value="Thioredoxin_ResA/DsbE_sf"/>
</dbReference>
<evidence type="ECO:0000259" key="7">
    <source>
        <dbReference type="PROSITE" id="PS51352"/>
    </source>
</evidence>
<dbReference type="PANTHER" id="PTHR42852:SF6">
    <property type="entry name" value="THIOL:DISULFIDE INTERCHANGE PROTEIN DSBE"/>
    <property type="match status" value="1"/>
</dbReference>
<dbReference type="Pfam" id="PF08534">
    <property type="entry name" value="Redoxin"/>
    <property type="match status" value="1"/>
</dbReference>
<evidence type="ECO:0000256" key="6">
    <source>
        <dbReference type="SAM" id="MobiDB-lite"/>
    </source>
</evidence>
<feature type="compositionally biased region" description="Low complexity" evidence="6">
    <location>
        <begin position="44"/>
        <end position="56"/>
    </location>
</feature>
<organism evidence="8 9">
    <name type="scientific">Nocardioides euryhalodurans</name>
    <dbReference type="NCBI Taxonomy" id="2518370"/>
    <lineage>
        <taxon>Bacteria</taxon>
        <taxon>Bacillati</taxon>
        <taxon>Actinomycetota</taxon>
        <taxon>Actinomycetes</taxon>
        <taxon>Propionibacteriales</taxon>
        <taxon>Nocardioidaceae</taxon>
        <taxon>Nocardioides</taxon>
    </lineage>
</organism>
<dbReference type="KEGG" id="noy:EXE57_10335"/>